<keyword evidence="5" id="KW-1185">Reference proteome</keyword>
<protein>
    <submittedName>
        <fullName evidence="4">NAD(P)-binding protein</fullName>
    </submittedName>
</protein>
<evidence type="ECO:0000256" key="1">
    <source>
        <dbReference type="ARBA" id="ARBA00006484"/>
    </source>
</evidence>
<proteinExistence type="inferred from homology"/>
<evidence type="ECO:0000313" key="5">
    <source>
        <dbReference type="Proteomes" id="UP000799429"/>
    </source>
</evidence>
<dbReference type="EMBL" id="MU006093">
    <property type="protein sequence ID" value="KAF2840069.1"/>
    <property type="molecule type" value="Genomic_DNA"/>
</dbReference>
<comment type="similarity">
    <text evidence="1 3">Belongs to the short-chain dehydrogenases/reductases (SDR) family.</text>
</comment>
<dbReference type="SUPFAM" id="SSF51735">
    <property type="entry name" value="NAD(P)-binding Rossmann-fold domains"/>
    <property type="match status" value="1"/>
</dbReference>
<dbReference type="InterPro" id="IPR020904">
    <property type="entry name" value="Sc_DH/Rdtase_CS"/>
</dbReference>
<dbReference type="Gene3D" id="3.40.50.720">
    <property type="entry name" value="NAD(P)-binding Rossmann-like Domain"/>
    <property type="match status" value="1"/>
</dbReference>
<dbReference type="Proteomes" id="UP000799429">
    <property type="component" value="Unassembled WGS sequence"/>
</dbReference>
<dbReference type="FunFam" id="3.40.50.720:FF:000084">
    <property type="entry name" value="Short-chain dehydrogenase reductase"/>
    <property type="match status" value="1"/>
</dbReference>
<evidence type="ECO:0000256" key="3">
    <source>
        <dbReference type="RuleBase" id="RU000363"/>
    </source>
</evidence>
<dbReference type="InterPro" id="IPR036291">
    <property type="entry name" value="NAD(P)-bd_dom_sf"/>
</dbReference>
<dbReference type="GO" id="GO:0016616">
    <property type="term" value="F:oxidoreductase activity, acting on the CH-OH group of donors, NAD or NADP as acceptor"/>
    <property type="evidence" value="ECO:0007669"/>
    <property type="project" value="TreeGrafter"/>
</dbReference>
<gene>
    <name evidence="4" type="ORF">M501DRAFT_674277</name>
</gene>
<sequence>MPDMLQGKTALVTGSSSGLGRAIALAYAAQGAQVCCVDLFPTLRNSANPTTGKADDLANRIETETPTHEELRARYGGTHVFVRADVTSAGDWQAAVRSCIDAFGRLDVLVNNAGVSVESQHERPLRLHETEERDWDVTMGVNAKGVFLGCKYAIGQMLKQEPLPGAEGERGWIVNVVSIQGLVAYWATPSYCASKGAALQLTKQIAIDYAKDRIHCNSICPGFLKTSMTQNIQNNPESLDRINAAHPLGGMGEPADVARVAVFLASGDAKWVTGVAVPVDGGYVAL</sequence>
<evidence type="ECO:0000313" key="4">
    <source>
        <dbReference type="EMBL" id="KAF2840069.1"/>
    </source>
</evidence>
<dbReference type="OrthoDB" id="417891at2759"/>
<reference evidence="4" key="1">
    <citation type="journal article" date="2020" name="Stud. Mycol.">
        <title>101 Dothideomycetes genomes: a test case for predicting lifestyles and emergence of pathogens.</title>
        <authorList>
            <person name="Haridas S."/>
            <person name="Albert R."/>
            <person name="Binder M."/>
            <person name="Bloem J."/>
            <person name="Labutti K."/>
            <person name="Salamov A."/>
            <person name="Andreopoulos B."/>
            <person name="Baker S."/>
            <person name="Barry K."/>
            <person name="Bills G."/>
            <person name="Bluhm B."/>
            <person name="Cannon C."/>
            <person name="Castanera R."/>
            <person name="Culley D."/>
            <person name="Daum C."/>
            <person name="Ezra D."/>
            <person name="Gonzalez J."/>
            <person name="Henrissat B."/>
            <person name="Kuo A."/>
            <person name="Liang C."/>
            <person name="Lipzen A."/>
            <person name="Lutzoni F."/>
            <person name="Magnuson J."/>
            <person name="Mondo S."/>
            <person name="Nolan M."/>
            <person name="Ohm R."/>
            <person name="Pangilinan J."/>
            <person name="Park H.-J."/>
            <person name="Ramirez L."/>
            <person name="Alfaro M."/>
            <person name="Sun H."/>
            <person name="Tritt A."/>
            <person name="Yoshinaga Y."/>
            <person name="Zwiers L.-H."/>
            <person name="Turgeon B."/>
            <person name="Goodwin S."/>
            <person name="Spatafora J."/>
            <person name="Crous P."/>
            <person name="Grigoriev I."/>
        </authorList>
    </citation>
    <scope>NUCLEOTIDE SEQUENCE</scope>
    <source>
        <strain evidence="4">CBS 101060</strain>
    </source>
</reference>
<dbReference type="AlphaFoldDB" id="A0A9P4SCR0"/>
<evidence type="ECO:0000256" key="2">
    <source>
        <dbReference type="ARBA" id="ARBA00022857"/>
    </source>
</evidence>
<dbReference type="PANTHER" id="PTHR42760:SF124">
    <property type="entry name" value="SHORT-CHAIN DEHYDROGENASE_REDUCTASE"/>
    <property type="match status" value="1"/>
</dbReference>
<keyword evidence="2" id="KW-0521">NADP</keyword>
<dbReference type="InterPro" id="IPR002347">
    <property type="entry name" value="SDR_fam"/>
</dbReference>
<organism evidence="4 5">
    <name type="scientific">Patellaria atrata CBS 101060</name>
    <dbReference type="NCBI Taxonomy" id="1346257"/>
    <lineage>
        <taxon>Eukaryota</taxon>
        <taxon>Fungi</taxon>
        <taxon>Dikarya</taxon>
        <taxon>Ascomycota</taxon>
        <taxon>Pezizomycotina</taxon>
        <taxon>Dothideomycetes</taxon>
        <taxon>Dothideomycetes incertae sedis</taxon>
        <taxon>Patellariales</taxon>
        <taxon>Patellariaceae</taxon>
        <taxon>Patellaria</taxon>
    </lineage>
</organism>
<dbReference type="CDD" id="cd05233">
    <property type="entry name" value="SDR_c"/>
    <property type="match status" value="1"/>
</dbReference>
<name>A0A9P4SCR0_9PEZI</name>
<dbReference type="PROSITE" id="PS00061">
    <property type="entry name" value="ADH_SHORT"/>
    <property type="match status" value="1"/>
</dbReference>
<dbReference type="Pfam" id="PF00106">
    <property type="entry name" value="adh_short"/>
    <property type="match status" value="1"/>
</dbReference>
<comment type="caution">
    <text evidence="4">The sequence shown here is derived from an EMBL/GenBank/DDBJ whole genome shotgun (WGS) entry which is preliminary data.</text>
</comment>
<dbReference type="Pfam" id="PF13561">
    <property type="entry name" value="adh_short_C2"/>
    <property type="match status" value="1"/>
</dbReference>
<accession>A0A9P4SCR0</accession>
<dbReference type="PRINTS" id="PR00081">
    <property type="entry name" value="GDHRDH"/>
</dbReference>
<dbReference type="PANTHER" id="PTHR42760">
    <property type="entry name" value="SHORT-CHAIN DEHYDROGENASES/REDUCTASES FAMILY MEMBER"/>
    <property type="match status" value="1"/>
</dbReference>
<dbReference type="PRINTS" id="PR00080">
    <property type="entry name" value="SDRFAMILY"/>
</dbReference>